<dbReference type="GO" id="GO:0032259">
    <property type="term" value="P:methylation"/>
    <property type="evidence" value="ECO:0007669"/>
    <property type="project" value="UniProtKB-KW"/>
</dbReference>
<feature type="binding site" evidence="6">
    <location>
        <begin position="480"/>
        <end position="481"/>
    </location>
    <ligand>
        <name>S-adenosyl-L-methionine</name>
        <dbReference type="ChEBI" id="CHEBI:59789"/>
    </ligand>
</feature>
<keyword evidence="3 4" id="KW-0949">S-adenosyl-L-methionine</keyword>
<evidence type="ECO:0000256" key="6">
    <source>
        <dbReference type="PIRSR" id="PIRSR015894-2"/>
    </source>
</evidence>
<dbReference type="PIRSF" id="PIRSF015894">
    <property type="entry name" value="Skb1_MeTrfase"/>
    <property type="match status" value="1"/>
</dbReference>
<dbReference type="OrthoDB" id="1368803at2759"/>
<keyword evidence="12" id="KW-1185">Reference proteome</keyword>
<dbReference type="CDD" id="cd02440">
    <property type="entry name" value="AdoMet_MTases"/>
    <property type="match status" value="1"/>
</dbReference>
<evidence type="ECO:0000313" key="11">
    <source>
        <dbReference type="EMBL" id="CAD7703043.1"/>
    </source>
</evidence>
<dbReference type="InterPro" id="IPR035075">
    <property type="entry name" value="PRMT5"/>
</dbReference>
<proteinExistence type="inferred from homology"/>
<dbReference type="GO" id="GO:0005829">
    <property type="term" value="C:cytosol"/>
    <property type="evidence" value="ECO:0007669"/>
    <property type="project" value="TreeGrafter"/>
</dbReference>
<accession>A0A8S1J711</accession>
<keyword evidence="1 4" id="KW-0489">Methyltransferase</keyword>
<gene>
    <name evidence="11" type="ORF">OSTQU699_LOCUS8400</name>
</gene>
<dbReference type="Gene3D" id="2.70.160.11">
    <property type="entry name" value="Hnrnp arginine n-methyltransferase1"/>
    <property type="match status" value="1"/>
</dbReference>
<dbReference type="AlphaFoldDB" id="A0A8S1J711"/>
<feature type="site" description="Critical for specifying symmetric addition of methyl groups" evidence="7">
    <location>
        <position position="387"/>
    </location>
</feature>
<dbReference type="Pfam" id="PF17286">
    <property type="entry name" value="PRMT5_C"/>
    <property type="match status" value="1"/>
</dbReference>
<dbReference type="InterPro" id="IPR029063">
    <property type="entry name" value="SAM-dependent_MTases_sf"/>
</dbReference>
<dbReference type="SUPFAM" id="SSF53335">
    <property type="entry name" value="S-adenosyl-L-methionine-dependent methyltransferases"/>
    <property type="match status" value="1"/>
</dbReference>
<evidence type="ECO:0000256" key="7">
    <source>
        <dbReference type="PIRSR" id="PIRSR015894-3"/>
    </source>
</evidence>
<feature type="domain" description="PRMT5 TIM barrel" evidence="9">
    <location>
        <begin position="66"/>
        <end position="350"/>
    </location>
</feature>
<dbReference type="PANTHER" id="PTHR10738:SF0">
    <property type="entry name" value="PROTEIN ARGININE N-METHYLTRANSFERASE 5"/>
    <property type="match status" value="1"/>
</dbReference>
<protein>
    <recommendedName>
        <fullName evidence="4">Protein arginine N-methyltransferase</fullName>
    </recommendedName>
</protein>
<dbReference type="FunFam" id="2.70.160.11:FF:000003">
    <property type="entry name" value="Protein arginine N-methyltransferase 5"/>
    <property type="match status" value="1"/>
</dbReference>
<organism evidence="11 12">
    <name type="scientific">Ostreobium quekettii</name>
    <dbReference type="NCBI Taxonomy" id="121088"/>
    <lineage>
        <taxon>Eukaryota</taxon>
        <taxon>Viridiplantae</taxon>
        <taxon>Chlorophyta</taxon>
        <taxon>core chlorophytes</taxon>
        <taxon>Ulvophyceae</taxon>
        <taxon>TCBD clade</taxon>
        <taxon>Bryopsidales</taxon>
        <taxon>Ostreobineae</taxon>
        <taxon>Ostreobiaceae</taxon>
        <taxon>Ostreobium</taxon>
    </lineage>
</organism>
<evidence type="ECO:0000313" key="12">
    <source>
        <dbReference type="Proteomes" id="UP000708148"/>
    </source>
</evidence>
<dbReference type="Gene3D" id="3.20.20.150">
    <property type="entry name" value="Divalent-metal-dependent TIM barrel enzymes"/>
    <property type="match status" value="1"/>
</dbReference>
<dbReference type="InterPro" id="IPR035247">
    <property type="entry name" value="PRMT5_TIM"/>
</dbReference>
<evidence type="ECO:0000259" key="9">
    <source>
        <dbReference type="Pfam" id="PF17285"/>
    </source>
</evidence>
<dbReference type="PROSITE" id="PS51678">
    <property type="entry name" value="SAM_MT_PRMT"/>
    <property type="match status" value="1"/>
</dbReference>
<feature type="non-terminal residue" evidence="11">
    <location>
        <position position="1"/>
    </location>
</feature>
<dbReference type="Pfam" id="PF05185">
    <property type="entry name" value="PRMT5"/>
    <property type="match status" value="1"/>
</dbReference>
<name>A0A8S1J711_9CHLO</name>
<reference evidence="11" key="1">
    <citation type="submission" date="2020-12" db="EMBL/GenBank/DDBJ databases">
        <authorList>
            <person name="Iha C."/>
        </authorList>
    </citation>
    <scope>NUCLEOTIDE SEQUENCE</scope>
</reference>
<dbReference type="Gene3D" id="3.40.50.150">
    <property type="entry name" value="Vaccinia Virus protein VP39"/>
    <property type="match status" value="1"/>
</dbReference>
<feature type="domain" description="PRMT5 arginine-N-methyltransferase" evidence="8">
    <location>
        <begin position="356"/>
        <end position="525"/>
    </location>
</feature>
<evidence type="ECO:0000256" key="5">
    <source>
        <dbReference type="PIRSR" id="PIRSR015894-1"/>
    </source>
</evidence>
<feature type="active site" description="Proton donor/acceptor" evidence="5">
    <location>
        <position position="496"/>
    </location>
</feature>
<feature type="binding site" evidence="6">
    <location>
        <begin position="393"/>
        <end position="394"/>
    </location>
    <ligand>
        <name>S-adenosyl-L-methionine</name>
        <dbReference type="ChEBI" id="CHEBI:59789"/>
    </ligand>
</feature>
<feature type="binding site" evidence="6">
    <location>
        <position position="452"/>
    </location>
    <ligand>
        <name>S-adenosyl-L-methionine</name>
        <dbReference type="ChEBI" id="CHEBI:59789"/>
    </ligand>
</feature>
<sequence>SHSPHRTTGSLSRRPLASSRLCPATLGRATMPLGKRTDLGTARFAGLEVPFACDIVEALNDASQGGFDFVVVPLVHPRYRRPKRVDHSGARAAFTRSDLLLTSGQWAGQVVGATSPWINADSQNAILREDSSAALRQELDWAYHLGLQAVMVQPSFHQQSVANTARVIEQALESALASMTMWVRVPLAIGDSQNPSAHMNGMAEAGNGEGASSRDPWDLWNSLRRLCNHHSMLSVALELTESLPDRQAIQRYLGEPVKALIIPTRIFMTNKLGYPILSKRHQEVVKMFLDQNVQLVLSGPKLHTTPQSETLGDGAAGIAVQCPPSASDARESYHHPLKIYWDYLSYLFRRMETLTEQELLELGYRDHLQVPLEPLRHNLESQTYEVFERDAVKYDTYEEAVYQALKEWPTKLGEEAKAIVLMVVGAGRGPLVAASLKASSRAARRLKVYAIEKNPNAVVTLLNRREDDGWGNRVEVVAADMRSWEAPEQADILVSELLGSFGDNELSPECLDGAQRFLQPHGISIPSSYTSYMAPVAAFRAYNSTRAYSDVKHLETAYVVKMHNQSILAPPQPVFTFEHPNRSSNIDNSRYISITFERPEGSPGALMHGFAGYFETVLYKDVVLSTHPERHTPNMASWFPILFPMREPIDVPAGKASIEVHIWRCMAEHKVWYEWALTKPTVTPIHNPNGRSHWVGL</sequence>
<dbReference type="GO" id="GO:0016274">
    <property type="term" value="F:protein-arginine N-methyltransferase activity"/>
    <property type="evidence" value="ECO:0007669"/>
    <property type="project" value="InterPro"/>
</dbReference>
<dbReference type="PANTHER" id="PTHR10738">
    <property type="entry name" value="PROTEIN ARGININE N-METHYLTRANSFERASE 5"/>
    <property type="match status" value="1"/>
</dbReference>
<evidence type="ECO:0000256" key="1">
    <source>
        <dbReference type="ARBA" id="ARBA00022603"/>
    </source>
</evidence>
<dbReference type="GO" id="GO:0005634">
    <property type="term" value="C:nucleus"/>
    <property type="evidence" value="ECO:0007669"/>
    <property type="project" value="TreeGrafter"/>
</dbReference>
<feature type="binding site" evidence="6">
    <location>
        <position position="384"/>
    </location>
    <ligand>
        <name>S-adenosyl-L-methionine</name>
        <dbReference type="ChEBI" id="CHEBI:59789"/>
    </ligand>
</feature>
<feature type="active site" description="Proton donor/acceptor" evidence="5">
    <location>
        <position position="505"/>
    </location>
</feature>
<dbReference type="EMBL" id="CAJHUC010002043">
    <property type="protein sequence ID" value="CAD7703043.1"/>
    <property type="molecule type" value="Genomic_DNA"/>
</dbReference>
<comment type="caution">
    <text evidence="11">The sequence shown here is derived from an EMBL/GenBank/DDBJ whole genome shotgun (WGS) entry which is preliminary data.</text>
</comment>
<dbReference type="GO" id="GO:0006355">
    <property type="term" value="P:regulation of DNA-templated transcription"/>
    <property type="evidence" value="ECO:0007669"/>
    <property type="project" value="TreeGrafter"/>
</dbReference>
<evidence type="ECO:0000256" key="4">
    <source>
        <dbReference type="PIRNR" id="PIRNR015894"/>
    </source>
</evidence>
<dbReference type="InterPro" id="IPR007857">
    <property type="entry name" value="Arg_MeTrfase_PRMT5"/>
</dbReference>
<keyword evidence="2 4" id="KW-0808">Transferase</keyword>
<comment type="similarity">
    <text evidence="4">Belongs to the class I-like SAM-binding methyltransferase superfamily.</text>
</comment>
<dbReference type="Proteomes" id="UP000708148">
    <property type="component" value="Unassembled WGS sequence"/>
</dbReference>
<evidence type="ECO:0000259" key="8">
    <source>
        <dbReference type="Pfam" id="PF05185"/>
    </source>
</evidence>
<dbReference type="InterPro" id="IPR035248">
    <property type="entry name" value="PRMT5_C"/>
</dbReference>
<evidence type="ECO:0000259" key="10">
    <source>
        <dbReference type="Pfam" id="PF17286"/>
    </source>
</evidence>
<feature type="domain" description="PRMT5 oligomerisation" evidence="10">
    <location>
        <begin position="528"/>
        <end position="695"/>
    </location>
</feature>
<evidence type="ECO:0000256" key="2">
    <source>
        <dbReference type="ARBA" id="ARBA00022679"/>
    </source>
</evidence>
<dbReference type="InterPro" id="IPR025799">
    <property type="entry name" value="Arg_MeTrfase"/>
</dbReference>
<dbReference type="Pfam" id="PF17285">
    <property type="entry name" value="PRMT5_TIM"/>
    <property type="match status" value="1"/>
</dbReference>
<evidence type="ECO:0000256" key="3">
    <source>
        <dbReference type="ARBA" id="ARBA00022691"/>
    </source>
</evidence>